<dbReference type="KEGG" id="pnt:G5B91_01270"/>
<dbReference type="Proteomes" id="UP000501063">
    <property type="component" value="Chromosome"/>
</dbReference>
<reference evidence="3 4" key="1">
    <citation type="submission" date="2020-02" db="EMBL/GenBank/DDBJ databases">
        <title>Integrative conjugative elements (ICEs) and plasmids drive adaptation of Pseudomonas nitroreducens strain HBP1 to wastewater environment.</title>
        <authorList>
            <person name="Sentchilo V."/>
            <person name="Carraro N."/>
            <person name="Bertelli C."/>
            <person name="van der Meer J.R."/>
        </authorList>
    </citation>
    <scope>NUCLEOTIDE SEQUENCE [LARGE SCALE GENOMIC DNA]</scope>
    <source>
        <strain evidence="3 4">HBP1</strain>
    </source>
</reference>
<evidence type="ECO:0008006" key="5">
    <source>
        <dbReference type="Google" id="ProtNLM"/>
    </source>
</evidence>
<proteinExistence type="predicted"/>
<accession>A0A6G6IXN0</accession>
<evidence type="ECO:0000313" key="3">
    <source>
        <dbReference type="EMBL" id="QIE86991.1"/>
    </source>
</evidence>
<gene>
    <name evidence="2" type="ORF">G5B91_01270</name>
    <name evidence="3" type="ORF">G5B91_12230</name>
</gene>
<protein>
    <recommendedName>
        <fullName evidence="5">Glycogen branching protein</fullName>
    </recommendedName>
</protein>
<organism evidence="3 4">
    <name type="scientific">Pseudomonas nitroreducens</name>
    <dbReference type="NCBI Taxonomy" id="46680"/>
    <lineage>
        <taxon>Bacteria</taxon>
        <taxon>Pseudomonadati</taxon>
        <taxon>Pseudomonadota</taxon>
        <taxon>Gammaproteobacteria</taxon>
        <taxon>Pseudomonadales</taxon>
        <taxon>Pseudomonadaceae</taxon>
        <taxon>Pseudomonas</taxon>
    </lineage>
</organism>
<name>A0A6G6IXN0_PSENT</name>
<dbReference type="EMBL" id="CP049140">
    <property type="protein sequence ID" value="QIE86991.1"/>
    <property type="molecule type" value="Genomic_DNA"/>
</dbReference>
<evidence type="ECO:0000313" key="4">
    <source>
        <dbReference type="Proteomes" id="UP000501063"/>
    </source>
</evidence>
<dbReference type="AlphaFoldDB" id="A0A6G6IXN0"/>
<dbReference type="RefSeq" id="WP_024766792.1">
    <property type="nucleotide sequence ID" value="NZ_CP049140.1"/>
</dbReference>
<sequence length="73" mass="8002">MPKVTINKPFHYREGGDVKRYGASDEEVEVSQAVADHAKSNGFLAEKKPAEANKPVQPPQRGREPLSAVDEAK</sequence>
<dbReference type="EMBL" id="CP049140">
    <property type="protein sequence ID" value="QIE84970.1"/>
    <property type="molecule type" value="Genomic_DNA"/>
</dbReference>
<evidence type="ECO:0000313" key="2">
    <source>
        <dbReference type="EMBL" id="QIE84970.1"/>
    </source>
</evidence>
<dbReference type="KEGG" id="pnt:G5B91_12230"/>
<evidence type="ECO:0000256" key="1">
    <source>
        <dbReference type="SAM" id="MobiDB-lite"/>
    </source>
</evidence>
<feature type="region of interest" description="Disordered" evidence="1">
    <location>
        <begin position="39"/>
        <end position="73"/>
    </location>
</feature>